<dbReference type="AlphaFoldDB" id="A0A919WGS8"/>
<dbReference type="Pfam" id="PF00583">
    <property type="entry name" value="Acetyltransf_1"/>
    <property type="match status" value="1"/>
</dbReference>
<keyword evidence="3" id="KW-1185">Reference proteome</keyword>
<gene>
    <name evidence="2" type="ORF">J27TS8_16990</name>
</gene>
<protein>
    <submittedName>
        <fullName evidence="2">Acetyltransferase</fullName>
    </submittedName>
</protein>
<dbReference type="CDD" id="cd04301">
    <property type="entry name" value="NAT_SF"/>
    <property type="match status" value="1"/>
</dbReference>
<dbReference type="Gene3D" id="3.40.630.30">
    <property type="match status" value="1"/>
</dbReference>
<comment type="caution">
    <text evidence="2">The sequence shown here is derived from an EMBL/GenBank/DDBJ whole genome shotgun (WGS) entry which is preliminary data.</text>
</comment>
<evidence type="ECO:0000259" key="1">
    <source>
        <dbReference type="PROSITE" id="PS51186"/>
    </source>
</evidence>
<organism evidence="2 3">
    <name type="scientific">Robertmurraya siralis</name>
    <dbReference type="NCBI Taxonomy" id="77777"/>
    <lineage>
        <taxon>Bacteria</taxon>
        <taxon>Bacillati</taxon>
        <taxon>Bacillota</taxon>
        <taxon>Bacilli</taxon>
        <taxon>Bacillales</taxon>
        <taxon>Bacillaceae</taxon>
        <taxon>Robertmurraya</taxon>
    </lineage>
</organism>
<dbReference type="InterPro" id="IPR016181">
    <property type="entry name" value="Acyl_CoA_acyltransferase"/>
</dbReference>
<reference evidence="2" key="1">
    <citation type="submission" date="2021-03" db="EMBL/GenBank/DDBJ databases">
        <title>Antimicrobial resistance genes in bacteria isolated from Japanese honey, and their potential for conferring macrolide and lincosamide resistance in the American foulbrood pathogen Paenibacillus larvae.</title>
        <authorList>
            <person name="Okamoto M."/>
            <person name="Kumagai M."/>
            <person name="Kanamori H."/>
            <person name="Takamatsu D."/>
        </authorList>
    </citation>
    <scope>NUCLEOTIDE SEQUENCE</scope>
    <source>
        <strain evidence="2">J27TS8</strain>
    </source>
</reference>
<name>A0A919WGS8_9BACI</name>
<dbReference type="SUPFAM" id="SSF55729">
    <property type="entry name" value="Acyl-CoA N-acyltransferases (Nat)"/>
    <property type="match status" value="1"/>
</dbReference>
<proteinExistence type="predicted"/>
<dbReference type="Proteomes" id="UP000682111">
    <property type="component" value="Unassembled WGS sequence"/>
</dbReference>
<dbReference type="RefSeq" id="WP_235879517.1">
    <property type="nucleotide sequence ID" value="NZ_BORC01000002.1"/>
</dbReference>
<dbReference type="InterPro" id="IPR000182">
    <property type="entry name" value="GNAT_dom"/>
</dbReference>
<feature type="domain" description="N-acetyltransferase" evidence="1">
    <location>
        <begin position="112"/>
        <end position="246"/>
    </location>
</feature>
<evidence type="ECO:0000313" key="2">
    <source>
        <dbReference type="EMBL" id="GIN61706.1"/>
    </source>
</evidence>
<dbReference type="PROSITE" id="PS51186">
    <property type="entry name" value="GNAT"/>
    <property type="match status" value="1"/>
</dbReference>
<accession>A0A919WGS8</accession>
<dbReference type="Pfam" id="PF18467">
    <property type="entry name" value="DUF5613"/>
    <property type="match status" value="1"/>
</dbReference>
<dbReference type="GO" id="GO:0016747">
    <property type="term" value="F:acyltransferase activity, transferring groups other than amino-acyl groups"/>
    <property type="evidence" value="ECO:0007669"/>
    <property type="project" value="InterPro"/>
</dbReference>
<sequence length="246" mass="28942">MFSDIFYRGKMVFENQLIRHYHTAEMLLLYDGNFIQFKRVPTLAELVESVQYLRDFHQQNGQEHVKLLFPENEKIPDELWQYLKNTGFNIGSQEFYYILPSDFAKVDKNQTITVDKVTDQNLCQFLKLAYEIDSEISLDFARQKRDIHVQNFGSQKFMQLMAYYDGNPAGMVDAIIGHETVEIDGLVILPSYRRRGVASQLQQFIMEEFADKRIILVADGEDSVKEMYKNQNYRYGGFKFEALKVY</sequence>
<evidence type="ECO:0000313" key="3">
    <source>
        <dbReference type="Proteomes" id="UP000682111"/>
    </source>
</evidence>
<dbReference type="EMBL" id="BORC01000002">
    <property type="protein sequence ID" value="GIN61706.1"/>
    <property type="molecule type" value="Genomic_DNA"/>
</dbReference>
<dbReference type="InterPro" id="IPR040549">
    <property type="entry name" value="DUF5613"/>
</dbReference>